<gene>
    <name evidence="4" type="ORF">SIID45300_00737</name>
</gene>
<evidence type="ECO:0000256" key="3">
    <source>
        <dbReference type="SAM" id="SignalP"/>
    </source>
</evidence>
<accession>A0ABQ0C6D0</accession>
<organism evidence="4 5">
    <name type="scientific">Candidatus Magnetaquiglobus chichijimensis</name>
    <dbReference type="NCBI Taxonomy" id="3141448"/>
    <lineage>
        <taxon>Bacteria</taxon>
        <taxon>Pseudomonadati</taxon>
        <taxon>Pseudomonadota</taxon>
        <taxon>Magnetococcia</taxon>
        <taxon>Magnetococcales</taxon>
        <taxon>Candidatus Magnetaquicoccaceae</taxon>
        <taxon>Candidatus Magnetaquiglobus</taxon>
    </lineage>
</organism>
<dbReference type="Pfam" id="PF03571">
    <property type="entry name" value="Peptidase_M49"/>
    <property type="match status" value="1"/>
</dbReference>
<evidence type="ECO:0000256" key="2">
    <source>
        <dbReference type="ARBA" id="ARBA00022801"/>
    </source>
</evidence>
<reference evidence="4 5" key="1">
    <citation type="submission" date="2024-05" db="EMBL/GenBank/DDBJ databases">
        <authorList>
            <consortium name="Candidatus Magnetaquicoccaceae bacterium FCR-1 genome sequencing consortium"/>
            <person name="Shimoshige H."/>
            <person name="Shimamura S."/>
            <person name="Taoka A."/>
            <person name="Kobayashi H."/>
            <person name="Maekawa T."/>
        </authorList>
    </citation>
    <scope>NUCLEOTIDE SEQUENCE [LARGE SCALE GENOMIC DNA]</scope>
    <source>
        <strain evidence="4 5">FCR-1</strain>
    </source>
</reference>
<dbReference type="PANTHER" id="PTHR23422">
    <property type="entry name" value="DIPEPTIDYL PEPTIDASE III-RELATED"/>
    <property type="match status" value="1"/>
</dbReference>
<dbReference type="Proteomes" id="UP001628193">
    <property type="component" value="Unassembled WGS sequence"/>
</dbReference>
<keyword evidence="1" id="KW-0479">Metal-binding</keyword>
<evidence type="ECO:0000256" key="1">
    <source>
        <dbReference type="ARBA" id="ARBA00022723"/>
    </source>
</evidence>
<dbReference type="PANTHER" id="PTHR23422:SF9">
    <property type="entry name" value="ZN-DEPENDENT HYDROLASE"/>
    <property type="match status" value="1"/>
</dbReference>
<proteinExistence type="predicted"/>
<evidence type="ECO:0008006" key="6">
    <source>
        <dbReference type="Google" id="ProtNLM"/>
    </source>
</evidence>
<sequence>MVLTGLIGLWLIGGTCPAHAEFTDAETNLRRYVTVPLPVDLSALDETEKKMLPLLADAARAMDAVFWRQSVGDPESLLAVPWNATLRELLTIHYGPWDRMENHRPLIPGIAPKPDGARFYPPNLTREAFETAAREQPELKDPFALVRARADGQLVAVPYHQAFDGFHALAADRLRQAADLTTDETQKRYLNARAEALLTDRYRESDMAWMAMKENRLDIIIGPIETYEDGLMGLKTAHEALILIRDEQAARRLDKQNKRLPLYQTRLPVPDPYRAEKPGAESDLGVYDALMMTGDAAATRPIALNLPNDEQVQLEKGSRRLQLRNAMQAKFDKILLPMARILLEPEHLPQVTFEALFANTLFHEIAHGLGVKKLVNGSGETVNDALREDAWMMEEGKADALALWLGDLDAELARAESGREDDNAVSVGTRCVTEFASLFRSIRFGPASAHARANLIRFNFLAEHGAFTRSDEGRYRVDTERMRAASRELAGLILRLQGDGDLEGVRTLEKRHGTLSATLIADLQRVEAASIPIDVVFKSAL</sequence>
<evidence type="ECO:0000313" key="4">
    <source>
        <dbReference type="EMBL" id="GAB0056430.1"/>
    </source>
</evidence>
<dbReference type="EMBL" id="BAAFGK010000002">
    <property type="protein sequence ID" value="GAB0056430.1"/>
    <property type="molecule type" value="Genomic_DNA"/>
</dbReference>
<reference evidence="4 5" key="2">
    <citation type="submission" date="2024-09" db="EMBL/GenBank/DDBJ databases">
        <title>Draft genome sequence of Candidatus Magnetaquicoccaceae bacterium FCR-1.</title>
        <authorList>
            <person name="Shimoshige H."/>
            <person name="Shimamura S."/>
            <person name="Taoka A."/>
            <person name="Kobayashi H."/>
            <person name="Maekawa T."/>
        </authorList>
    </citation>
    <scope>NUCLEOTIDE SEQUENCE [LARGE SCALE GENOMIC DNA]</scope>
    <source>
        <strain evidence="4 5">FCR-1</strain>
    </source>
</reference>
<name>A0ABQ0C6D0_9PROT</name>
<comment type="caution">
    <text evidence="4">The sequence shown here is derived from an EMBL/GenBank/DDBJ whole genome shotgun (WGS) entry which is preliminary data.</text>
</comment>
<keyword evidence="2" id="KW-0378">Hydrolase</keyword>
<protein>
    <recommendedName>
        <fullName evidence="6">Zn-dependent hydrolase</fullName>
    </recommendedName>
</protein>
<keyword evidence="5" id="KW-1185">Reference proteome</keyword>
<feature type="chain" id="PRO_5045078267" description="Zn-dependent hydrolase" evidence="3">
    <location>
        <begin position="21"/>
        <end position="541"/>
    </location>
</feature>
<dbReference type="InterPro" id="IPR039461">
    <property type="entry name" value="Peptidase_M49"/>
</dbReference>
<evidence type="ECO:0000313" key="5">
    <source>
        <dbReference type="Proteomes" id="UP001628193"/>
    </source>
</evidence>
<dbReference type="Gene3D" id="3.30.540.30">
    <property type="match status" value="1"/>
</dbReference>
<feature type="signal peptide" evidence="3">
    <location>
        <begin position="1"/>
        <end position="20"/>
    </location>
</feature>
<keyword evidence="3" id="KW-0732">Signal</keyword>